<dbReference type="PATRIC" id="fig|742738.3.peg.612"/>
<name>A0A096BC32_FLAPL</name>
<reference evidence="9 10" key="1">
    <citation type="submission" date="2011-08" db="EMBL/GenBank/DDBJ databases">
        <title>The Genome Sequence of Clostridium orbiscindens 1_3_50AFAA.</title>
        <authorList>
            <consortium name="The Broad Institute Genome Sequencing Platform"/>
            <person name="Earl A."/>
            <person name="Ward D."/>
            <person name="Feldgarden M."/>
            <person name="Gevers D."/>
            <person name="Daigneault M."/>
            <person name="Strauss J."/>
            <person name="Allen-Vercoe E."/>
            <person name="Young S.K."/>
            <person name="Zeng Q."/>
            <person name="Gargeya S."/>
            <person name="Fitzgerald M."/>
            <person name="Haas B."/>
            <person name="Abouelleil A."/>
            <person name="Alvarado L."/>
            <person name="Arachchi H.M."/>
            <person name="Berlin A."/>
            <person name="Brown A."/>
            <person name="Chapman S.B."/>
            <person name="Chen Z."/>
            <person name="Dunbar C."/>
            <person name="Freedman E."/>
            <person name="Gearin G."/>
            <person name="Gellesch M."/>
            <person name="Goldberg J."/>
            <person name="Griggs A."/>
            <person name="Gujja S."/>
            <person name="Heiman D."/>
            <person name="Howarth C."/>
            <person name="Larson L."/>
            <person name="Lui A."/>
            <person name="MacDonald P.J.P."/>
            <person name="Montmayeur A."/>
            <person name="Murphy C."/>
            <person name="Neiman D."/>
            <person name="Pearson M."/>
            <person name="Priest M."/>
            <person name="Roberts A."/>
            <person name="Saif S."/>
            <person name="Shea T."/>
            <person name="Shenoy N."/>
            <person name="Sisk P."/>
            <person name="Stolte C."/>
            <person name="Sykes S."/>
            <person name="Wortman J."/>
            <person name="Nusbaum C."/>
            <person name="Birren B."/>
        </authorList>
    </citation>
    <scope>NUCLEOTIDE SEQUENCE [LARGE SCALE GENOMIC DNA]</scope>
    <source>
        <strain evidence="9 10">1_3_50AFAA</strain>
    </source>
</reference>
<evidence type="ECO:0000256" key="6">
    <source>
        <dbReference type="ARBA" id="ARBA00023136"/>
    </source>
</evidence>
<keyword evidence="3" id="KW-0997">Cell inner membrane</keyword>
<feature type="transmembrane region" description="Helical" evidence="7">
    <location>
        <begin position="142"/>
        <end position="169"/>
    </location>
</feature>
<dbReference type="Proteomes" id="UP000029585">
    <property type="component" value="Unassembled WGS sequence"/>
</dbReference>
<evidence type="ECO:0000313" key="10">
    <source>
        <dbReference type="Proteomes" id="UP000029585"/>
    </source>
</evidence>
<evidence type="ECO:0000256" key="4">
    <source>
        <dbReference type="ARBA" id="ARBA00022692"/>
    </source>
</evidence>
<dbReference type="InterPro" id="IPR004681">
    <property type="entry name" value="TRAP_DctM"/>
</dbReference>
<dbReference type="GeneID" id="63972022"/>
<feature type="domain" description="TRAP C4-dicarboxylate transport system permease DctM subunit" evidence="8">
    <location>
        <begin position="13"/>
        <end position="426"/>
    </location>
</feature>
<feature type="transmembrane region" description="Helical" evidence="7">
    <location>
        <begin position="181"/>
        <end position="202"/>
    </location>
</feature>
<evidence type="ECO:0000256" key="1">
    <source>
        <dbReference type="ARBA" id="ARBA00004429"/>
    </source>
</evidence>
<dbReference type="PIRSF" id="PIRSF006066">
    <property type="entry name" value="HI0050"/>
    <property type="match status" value="1"/>
</dbReference>
<dbReference type="EMBL" id="ADLO01000022">
    <property type="protein sequence ID" value="KGF56958.1"/>
    <property type="molecule type" value="Genomic_DNA"/>
</dbReference>
<evidence type="ECO:0000256" key="3">
    <source>
        <dbReference type="ARBA" id="ARBA00022519"/>
    </source>
</evidence>
<evidence type="ECO:0000256" key="2">
    <source>
        <dbReference type="ARBA" id="ARBA00022475"/>
    </source>
</evidence>
<dbReference type="HOGENOM" id="CLU_019824_4_0_9"/>
<keyword evidence="4 7" id="KW-0812">Transmembrane</keyword>
<evidence type="ECO:0000256" key="7">
    <source>
        <dbReference type="SAM" id="Phobius"/>
    </source>
</evidence>
<dbReference type="eggNOG" id="COG1593">
    <property type="taxonomic scope" value="Bacteria"/>
</dbReference>
<feature type="transmembrane region" description="Helical" evidence="7">
    <location>
        <begin position="409"/>
        <end position="430"/>
    </location>
</feature>
<feature type="transmembrane region" description="Helical" evidence="7">
    <location>
        <begin position="248"/>
        <end position="264"/>
    </location>
</feature>
<keyword evidence="2" id="KW-1003">Cell membrane</keyword>
<feature type="transmembrane region" description="Helical" evidence="7">
    <location>
        <begin position="101"/>
        <end position="130"/>
    </location>
</feature>
<dbReference type="PANTHER" id="PTHR33362:SF5">
    <property type="entry name" value="C4-DICARBOXYLATE TRAP TRANSPORTER LARGE PERMEASE PROTEIN DCTM"/>
    <property type="match status" value="1"/>
</dbReference>
<evidence type="ECO:0000256" key="5">
    <source>
        <dbReference type="ARBA" id="ARBA00022989"/>
    </source>
</evidence>
<feature type="transmembrane region" description="Helical" evidence="7">
    <location>
        <begin position="223"/>
        <end position="242"/>
    </location>
</feature>
<dbReference type="InterPro" id="IPR010656">
    <property type="entry name" value="DctM"/>
</dbReference>
<dbReference type="PANTHER" id="PTHR33362">
    <property type="entry name" value="SIALIC ACID TRAP TRANSPORTER PERMEASE PROTEIN SIAT-RELATED"/>
    <property type="match status" value="1"/>
</dbReference>
<organism evidence="9 10">
    <name type="scientific">Flavonifractor plautii 1_3_50AFAA</name>
    <dbReference type="NCBI Taxonomy" id="742738"/>
    <lineage>
        <taxon>Bacteria</taxon>
        <taxon>Bacillati</taxon>
        <taxon>Bacillota</taxon>
        <taxon>Clostridia</taxon>
        <taxon>Eubacteriales</taxon>
        <taxon>Oscillospiraceae</taxon>
        <taxon>Flavonifractor</taxon>
    </lineage>
</organism>
<dbReference type="AlphaFoldDB" id="A0A096BC32"/>
<evidence type="ECO:0000313" key="9">
    <source>
        <dbReference type="EMBL" id="KGF56958.1"/>
    </source>
</evidence>
<dbReference type="NCBIfam" id="TIGR00786">
    <property type="entry name" value="dctM"/>
    <property type="match status" value="1"/>
</dbReference>
<feature type="transmembrane region" description="Helical" evidence="7">
    <location>
        <begin position="285"/>
        <end position="306"/>
    </location>
</feature>
<keyword evidence="5 7" id="KW-1133">Transmembrane helix</keyword>
<feature type="transmembrane region" description="Helical" evidence="7">
    <location>
        <begin position="344"/>
        <end position="361"/>
    </location>
</feature>
<evidence type="ECO:0000259" key="8">
    <source>
        <dbReference type="Pfam" id="PF06808"/>
    </source>
</evidence>
<feature type="transmembrane region" description="Helical" evidence="7">
    <location>
        <begin position="367"/>
        <end position="389"/>
    </location>
</feature>
<protein>
    <recommendedName>
        <fullName evidence="8">TRAP C4-dicarboxylate transport system permease DctM subunit domain-containing protein</fullName>
    </recommendedName>
</protein>
<dbReference type="GO" id="GO:0022857">
    <property type="term" value="F:transmembrane transporter activity"/>
    <property type="evidence" value="ECO:0007669"/>
    <property type="project" value="TreeGrafter"/>
</dbReference>
<comment type="subcellular location">
    <subcellularLocation>
        <location evidence="1">Cell inner membrane</location>
        <topology evidence="1">Multi-pass membrane protein</topology>
    </subcellularLocation>
</comment>
<dbReference type="GO" id="GO:0005886">
    <property type="term" value="C:plasma membrane"/>
    <property type="evidence" value="ECO:0007669"/>
    <property type="project" value="UniProtKB-SubCell"/>
</dbReference>
<keyword evidence="6 7" id="KW-0472">Membrane</keyword>
<feature type="transmembrane region" description="Helical" evidence="7">
    <location>
        <begin position="6"/>
        <end position="39"/>
    </location>
</feature>
<sequence length="436" mass="45834">MEGGIILALVGMVTLIVLVLMGVHIAVALGTVGFFGLVACLNLPKAVAMVGIQAYSGIATFDYAVIPLFILMGMLATGIGISTECYDTLAKWLGRIPGGLGVATTLGCTAFGTLNGSALVTGSVFAKIAAPEMRRYGYNTNLTYGLIAASGNIGQFIPPSILIVIFGALSGDSIGRLLMAAIAPGLALAIGFSLFTVIAAIVKPSLFPRVEQRFTWKEKLVSLKNLIPIAIVAVVIIGGIFFGICSSAEAGAIGCLVFFLMGLIKRTPFRKIWRSIMDTVENMTMLFLILACSGMFAKFMTVSGLAQALTNLVTQAHLSPIVFMVAAVVVFLILGCFLDAYSSIALTIPVFYPAAVALGIDPMQFDLVAILALHMGGLTPPVGLCVYSVKAVAPKDVDVMGIFKGSMPYLAVMIVITLLFIFIPGLSTFIPNAMFT</sequence>
<comment type="caution">
    <text evidence="9">The sequence shown here is derived from an EMBL/GenBank/DDBJ whole genome shotgun (WGS) entry which is preliminary data.</text>
</comment>
<feature type="transmembrane region" description="Helical" evidence="7">
    <location>
        <begin position="60"/>
        <end position="81"/>
    </location>
</feature>
<accession>A0A096BC32</accession>
<dbReference type="Pfam" id="PF06808">
    <property type="entry name" value="DctM"/>
    <property type="match status" value="1"/>
</dbReference>
<gene>
    <name evidence="9" type="ORF">HMPREF9460_00589</name>
</gene>
<keyword evidence="10" id="KW-1185">Reference proteome</keyword>
<feature type="transmembrane region" description="Helical" evidence="7">
    <location>
        <begin position="318"/>
        <end position="337"/>
    </location>
</feature>
<dbReference type="RefSeq" id="WP_007487829.1">
    <property type="nucleotide sequence ID" value="NZ_KN174161.1"/>
</dbReference>
<proteinExistence type="predicted"/>